<keyword evidence="7" id="KW-0496">Mitochondrion</keyword>
<dbReference type="InterPro" id="IPR018108">
    <property type="entry name" value="MCP_transmembrane"/>
</dbReference>
<dbReference type="PROSITE" id="PS50920">
    <property type="entry name" value="SOLCAR"/>
    <property type="match status" value="3"/>
</dbReference>
<dbReference type="EMBL" id="JANBPT010000016">
    <property type="protein sequence ID" value="KAJ1930067.1"/>
    <property type="molecule type" value="Genomic_DNA"/>
</dbReference>
<evidence type="ECO:0000313" key="12">
    <source>
        <dbReference type="Proteomes" id="UP001150569"/>
    </source>
</evidence>
<evidence type="ECO:0000256" key="2">
    <source>
        <dbReference type="ARBA" id="ARBA00006375"/>
    </source>
</evidence>
<gene>
    <name evidence="11" type="ORF">IWQ60_000610</name>
</gene>
<name>A0A9W8ALC6_9FUNG</name>
<evidence type="ECO:0000256" key="8">
    <source>
        <dbReference type="ARBA" id="ARBA00023136"/>
    </source>
</evidence>
<comment type="similarity">
    <text evidence="2 10">Belongs to the mitochondrial carrier (TC 2.A.29) family.</text>
</comment>
<evidence type="ECO:0000256" key="9">
    <source>
        <dbReference type="PROSITE-ProRule" id="PRU00282"/>
    </source>
</evidence>
<comment type="caution">
    <text evidence="11">The sequence shown here is derived from an EMBL/GenBank/DDBJ whole genome shotgun (WGS) entry which is preliminary data.</text>
</comment>
<dbReference type="PANTHER" id="PTHR45788">
    <property type="entry name" value="SUCCINATE/FUMARATE MITOCHONDRIAL TRANSPORTER-RELATED"/>
    <property type="match status" value="1"/>
</dbReference>
<dbReference type="GO" id="GO:0006843">
    <property type="term" value="P:mitochondrial citrate transmembrane transport"/>
    <property type="evidence" value="ECO:0007669"/>
    <property type="project" value="TreeGrafter"/>
</dbReference>
<evidence type="ECO:0000256" key="10">
    <source>
        <dbReference type="RuleBase" id="RU000488"/>
    </source>
</evidence>
<dbReference type="PANTHER" id="PTHR45788:SF4">
    <property type="entry name" value="TRICARBOXYLATE TRANSPORT PROTEIN, MITOCHONDRIAL"/>
    <property type="match status" value="1"/>
</dbReference>
<sequence>MSTAKVSVKEKPTNSLVAGAIAGAVEAAITYPTEYVKTQMQLQGAAGKAAGAGATSDTRLIFKGPVDCVLQTVRTQGVTALYRGLSAMVIGTAAKAGVRFLSYDYFKAQLADDQGQLKGVRSLLAGLGAGMTEALFVVTPTEAIKTKLIHDQNRTHPQYRGLVHGVSTIVRQQGLSGIYSGLFAVMLRQGANAAVRFSAYNALKQWALEYQYPQALDVDQNQDLGSATVSATLQTAKAAVTPVGPSSPQPLAAATLPWHTTFLLGSVAGTITVYTTMPVDVLKTKMQGINARQLYRNSFDCVAKTLREEGLFAFWKGATPRLSRLMFSGGIVFSVYEQAIKVMRQVNP</sequence>
<organism evidence="11 12">
    <name type="scientific">Tieghemiomyces parasiticus</name>
    <dbReference type="NCBI Taxonomy" id="78921"/>
    <lineage>
        <taxon>Eukaryota</taxon>
        <taxon>Fungi</taxon>
        <taxon>Fungi incertae sedis</taxon>
        <taxon>Zoopagomycota</taxon>
        <taxon>Kickxellomycotina</taxon>
        <taxon>Dimargaritomycetes</taxon>
        <taxon>Dimargaritales</taxon>
        <taxon>Dimargaritaceae</taxon>
        <taxon>Tieghemiomyces</taxon>
    </lineage>
</organism>
<dbReference type="OrthoDB" id="44467at2759"/>
<dbReference type="PRINTS" id="PR00926">
    <property type="entry name" value="MITOCARRIER"/>
</dbReference>
<evidence type="ECO:0000256" key="3">
    <source>
        <dbReference type="ARBA" id="ARBA00022448"/>
    </source>
</evidence>
<evidence type="ECO:0000256" key="1">
    <source>
        <dbReference type="ARBA" id="ARBA00004225"/>
    </source>
</evidence>
<dbReference type="InterPro" id="IPR002067">
    <property type="entry name" value="MCP"/>
</dbReference>
<evidence type="ECO:0000256" key="7">
    <source>
        <dbReference type="ARBA" id="ARBA00023128"/>
    </source>
</evidence>
<dbReference type="GO" id="GO:0071913">
    <property type="term" value="F:citrate secondary active transmembrane transporter activity"/>
    <property type="evidence" value="ECO:0007669"/>
    <property type="project" value="TreeGrafter"/>
</dbReference>
<dbReference type="SUPFAM" id="SSF103506">
    <property type="entry name" value="Mitochondrial carrier"/>
    <property type="match status" value="1"/>
</dbReference>
<keyword evidence="5" id="KW-0677">Repeat</keyword>
<evidence type="ECO:0000256" key="6">
    <source>
        <dbReference type="ARBA" id="ARBA00022989"/>
    </source>
</evidence>
<evidence type="ECO:0000256" key="5">
    <source>
        <dbReference type="ARBA" id="ARBA00022737"/>
    </source>
</evidence>
<protein>
    <submittedName>
        <fullName evidence="11">Uncharacterized protein</fullName>
    </submittedName>
</protein>
<evidence type="ECO:0000313" key="11">
    <source>
        <dbReference type="EMBL" id="KAJ1930067.1"/>
    </source>
</evidence>
<dbReference type="Pfam" id="PF00153">
    <property type="entry name" value="Mito_carr"/>
    <property type="match status" value="3"/>
</dbReference>
<proteinExistence type="inferred from homology"/>
<feature type="repeat" description="Solcar" evidence="9">
    <location>
        <begin position="256"/>
        <end position="342"/>
    </location>
</feature>
<feature type="repeat" description="Solcar" evidence="9">
    <location>
        <begin position="120"/>
        <end position="206"/>
    </location>
</feature>
<keyword evidence="3 10" id="KW-0813">Transport</keyword>
<keyword evidence="6" id="KW-1133">Transmembrane helix</keyword>
<keyword evidence="8 9" id="KW-0472">Membrane</keyword>
<comment type="subcellular location">
    <subcellularLocation>
        <location evidence="1">Mitochondrion membrane</location>
        <topology evidence="1">Multi-pass membrane protein</topology>
    </subcellularLocation>
</comment>
<keyword evidence="4 9" id="KW-0812">Transmembrane</keyword>
<dbReference type="GO" id="GO:0031966">
    <property type="term" value="C:mitochondrial membrane"/>
    <property type="evidence" value="ECO:0007669"/>
    <property type="project" value="UniProtKB-SubCell"/>
</dbReference>
<feature type="repeat" description="Solcar" evidence="9">
    <location>
        <begin position="10"/>
        <end position="109"/>
    </location>
</feature>
<reference evidence="11" key="1">
    <citation type="submission" date="2022-07" db="EMBL/GenBank/DDBJ databases">
        <title>Phylogenomic reconstructions and comparative analyses of Kickxellomycotina fungi.</title>
        <authorList>
            <person name="Reynolds N.K."/>
            <person name="Stajich J.E."/>
            <person name="Barry K."/>
            <person name="Grigoriev I.V."/>
            <person name="Crous P."/>
            <person name="Smith M.E."/>
        </authorList>
    </citation>
    <scope>NUCLEOTIDE SEQUENCE</scope>
    <source>
        <strain evidence="11">RSA 861</strain>
    </source>
</reference>
<accession>A0A9W8ALC6</accession>
<dbReference type="InterPro" id="IPR049563">
    <property type="entry name" value="TXTP-like"/>
</dbReference>
<dbReference type="Proteomes" id="UP001150569">
    <property type="component" value="Unassembled WGS sequence"/>
</dbReference>
<dbReference type="Gene3D" id="1.50.40.10">
    <property type="entry name" value="Mitochondrial carrier domain"/>
    <property type="match status" value="1"/>
</dbReference>
<dbReference type="InterPro" id="IPR023395">
    <property type="entry name" value="MCP_dom_sf"/>
</dbReference>
<evidence type="ECO:0000256" key="4">
    <source>
        <dbReference type="ARBA" id="ARBA00022692"/>
    </source>
</evidence>
<keyword evidence="12" id="KW-1185">Reference proteome</keyword>
<dbReference type="AlphaFoldDB" id="A0A9W8ALC6"/>